<dbReference type="Proteomes" id="UP000007952">
    <property type="component" value="Chromosome"/>
</dbReference>
<reference evidence="1 2" key="1">
    <citation type="journal article" date="2011" name="J. Bacteriol.">
        <title>Complete genome sequences of two hemotropic Mycoplasmas, Mycoplasma haemofelis strain Ohio2 and Mycoplasma suis strain Illinois.</title>
        <authorList>
            <person name="Messick J.B."/>
            <person name="Santos A.P."/>
            <person name="Guimaraes A.M."/>
        </authorList>
    </citation>
    <scope>NUCLEOTIDE SEQUENCE [LARGE SCALE GENOMIC DNA]</scope>
    <source>
        <strain evidence="1 2">Ohio2</strain>
    </source>
</reference>
<dbReference type="EMBL" id="CP002808">
    <property type="protein sequence ID" value="AEG72519.1"/>
    <property type="molecule type" value="Genomic_DNA"/>
</dbReference>
<dbReference type="STRING" id="859194.MHF_0224"/>
<name>F6FGC9_MYCHI</name>
<evidence type="ECO:0000313" key="1">
    <source>
        <dbReference type="EMBL" id="AEG72519.1"/>
    </source>
</evidence>
<dbReference type="BioCyc" id="MHAE859194:G1GR7-221-MONOMER"/>
<reference key="2">
    <citation type="submission" date="2011-05" db="EMBL/GenBank/DDBJ databases">
        <title>The Genome of Mycoplasma haemofelis Strain Ohio2, a pathogenic hemoplasma of the cat.</title>
        <authorList>
            <person name="Santos A.P."/>
            <person name="Guimaraes A.M.S."/>
            <person name="SanMiguel P.J."/>
            <person name="Martin S.W."/>
            <person name="Messick J.B."/>
        </authorList>
    </citation>
    <scope>NUCLEOTIDE SEQUENCE</scope>
    <source>
        <strain>Ohio2</strain>
    </source>
</reference>
<accession>F6FGC9</accession>
<gene>
    <name evidence="1" type="ordered locus">MHF_0224</name>
</gene>
<proteinExistence type="predicted"/>
<dbReference type="HOGENOM" id="CLU_087258_1_0_14"/>
<sequence length="210" mass="23597">MDPLTKILAGLTGIGGAASAGVGGAYFNSLEKIGDQLKDSVLGTSQEFDESWKSQFTKLGKDNGELTTSLKKVKETAQDGWKSLKSWCSDTYNQTYKSIFTNKNEKLLLEVQKYCIQSIKEKVTEDKLIEKDTNSKESTFKTKYEALNTHTETDGILDDTLKQLKAGYSQDTSKSKWNQLEAWCKSNYSKPFKGSEDNTFKLVKKYCVKD</sequence>
<protein>
    <submittedName>
        <fullName evidence="1">Uncharacterized protein</fullName>
    </submittedName>
</protein>
<evidence type="ECO:0000313" key="2">
    <source>
        <dbReference type="Proteomes" id="UP000007952"/>
    </source>
</evidence>
<organism evidence="1 2">
    <name type="scientific">Mycoplasma haemofelis (strain Ohio2)</name>
    <dbReference type="NCBI Taxonomy" id="859194"/>
    <lineage>
        <taxon>Bacteria</taxon>
        <taxon>Bacillati</taxon>
        <taxon>Mycoplasmatota</taxon>
        <taxon>Mollicutes</taxon>
        <taxon>Mycoplasmataceae</taxon>
        <taxon>Mycoplasma</taxon>
    </lineage>
</organism>
<dbReference type="AlphaFoldDB" id="F6FGC9"/>
<dbReference type="KEGG" id="mhf:MHF_0224"/>